<name>A0AAD6ZWJ6_9AGAR</name>
<organism evidence="1 2">
    <name type="scientific">Mycena albidolilacea</name>
    <dbReference type="NCBI Taxonomy" id="1033008"/>
    <lineage>
        <taxon>Eukaryota</taxon>
        <taxon>Fungi</taxon>
        <taxon>Dikarya</taxon>
        <taxon>Basidiomycota</taxon>
        <taxon>Agaricomycotina</taxon>
        <taxon>Agaricomycetes</taxon>
        <taxon>Agaricomycetidae</taxon>
        <taxon>Agaricales</taxon>
        <taxon>Marasmiineae</taxon>
        <taxon>Mycenaceae</taxon>
        <taxon>Mycena</taxon>
    </lineage>
</organism>
<accession>A0AAD6ZWJ6</accession>
<reference evidence="1" key="1">
    <citation type="submission" date="2023-03" db="EMBL/GenBank/DDBJ databases">
        <title>Massive genome expansion in bonnet fungi (Mycena s.s.) driven by repeated elements and novel gene families across ecological guilds.</title>
        <authorList>
            <consortium name="Lawrence Berkeley National Laboratory"/>
            <person name="Harder C.B."/>
            <person name="Miyauchi S."/>
            <person name="Viragh M."/>
            <person name="Kuo A."/>
            <person name="Thoen E."/>
            <person name="Andreopoulos B."/>
            <person name="Lu D."/>
            <person name="Skrede I."/>
            <person name="Drula E."/>
            <person name="Henrissat B."/>
            <person name="Morin E."/>
            <person name="Kohler A."/>
            <person name="Barry K."/>
            <person name="LaButti K."/>
            <person name="Morin E."/>
            <person name="Salamov A."/>
            <person name="Lipzen A."/>
            <person name="Mereny Z."/>
            <person name="Hegedus B."/>
            <person name="Baldrian P."/>
            <person name="Stursova M."/>
            <person name="Weitz H."/>
            <person name="Taylor A."/>
            <person name="Grigoriev I.V."/>
            <person name="Nagy L.G."/>
            <person name="Martin F."/>
            <person name="Kauserud H."/>
        </authorList>
    </citation>
    <scope>NUCLEOTIDE SEQUENCE</scope>
    <source>
        <strain evidence="1">CBHHK002</strain>
    </source>
</reference>
<comment type="caution">
    <text evidence="1">The sequence shown here is derived from an EMBL/GenBank/DDBJ whole genome shotgun (WGS) entry which is preliminary data.</text>
</comment>
<gene>
    <name evidence="1" type="ORF">DFH08DRAFT_703505</name>
</gene>
<dbReference type="GO" id="GO:0003677">
    <property type="term" value="F:DNA binding"/>
    <property type="evidence" value="ECO:0007669"/>
    <property type="project" value="InterPro"/>
</dbReference>
<sequence length="444" mass="49796">EWDGWSDGDFSALFSMSFVEKHDNLHVHWATQILGGRAGDTDAAVWSRQCQGIIQCESVDCSVVTRPQTRKAGVENQLSKLCICGSRLVHLACKVQSTLHTFSGGVYYQNGGTHNHPRPTCSGPAQSVAKIFPLLVNADHVKYEQQKVLRGSGGHGGDHFRSEFAKMEAFNPNFIRSSQFGLVSVIVMQTPFLASCLIKAVSIDMEAVNGIVPDAAHGFWADRNSILIISSTYEPVYLQCWVPGLISYSNGGTTEHYRIHFFQLFLSMAEESRQRAIELIDDMLANVFDFSAAQRNGFILAYVDFWLHWAPGERDVDELLEAAPKLLKGCRQHFRNQVTQVKKIGGVVDPAQTDVFENYAKLLLKSDTIEDFTVHAEDFISTFPRAESWICWWMLPSHAYMLFPSFRVMSAELWNATPDTTNPEERCTSSFTLLWGKSSIFSTV</sequence>
<dbReference type="SUPFAM" id="SSF90073">
    <property type="entry name" value="GCM domain"/>
    <property type="match status" value="1"/>
</dbReference>
<proteinExistence type="predicted"/>
<dbReference type="AlphaFoldDB" id="A0AAD6ZWJ6"/>
<feature type="non-terminal residue" evidence="1">
    <location>
        <position position="444"/>
    </location>
</feature>
<dbReference type="Proteomes" id="UP001218218">
    <property type="component" value="Unassembled WGS sequence"/>
</dbReference>
<protein>
    <submittedName>
        <fullName evidence="1">Uncharacterized protein</fullName>
    </submittedName>
</protein>
<dbReference type="EMBL" id="JARIHO010000024">
    <property type="protein sequence ID" value="KAJ7342910.1"/>
    <property type="molecule type" value="Genomic_DNA"/>
</dbReference>
<evidence type="ECO:0000313" key="1">
    <source>
        <dbReference type="EMBL" id="KAJ7342910.1"/>
    </source>
</evidence>
<dbReference type="InterPro" id="IPR036115">
    <property type="entry name" value="GCM_dom_sf"/>
</dbReference>
<dbReference type="GO" id="GO:0006355">
    <property type="term" value="P:regulation of DNA-templated transcription"/>
    <property type="evidence" value="ECO:0007669"/>
    <property type="project" value="InterPro"/>
</dbReference>
<evidence type="ECO:0000313" key="2">
    <source>
        <dbReference type="Proteomes" id="UP001218218"/>
    </source>
</evidence>
<keyword evidence="2" id="KW-1185">Reference proteome</keyword>